<accession>C4R4H6</accession>
<dbReference type="PANTHER" id="PTHR21250">
    <property type="entry name" value="PRE-RRNA-PROCESSING PROTEIN TSR2 HOMOLOG"/>
    <property type="match status" value="1"/>
</dbReference>
<name>C4R4H6_KOMPG</name>
<feature type="region of interest" description="Disordered" evidence="3">
    <location>
        <begin position="143"/>
        <end position="210"/>
    </location>
</feature>
<protein>
    <submittedName>
        <fullName evidence="4">Protein with a potential role in pre-rRNA processing</fullName>
    </submittedName>
</protein>
<evidence type="ECO:0000256" key="1">
    <source>
        <dbReference type="ARBA" id="ARBA00006524"/>
    </source>
</evidence>
<dbReference type="InParanoid" id="C4R4H6"/>
<dbReference type="GO" id="GO:0005634">
    <property type="term" value="C:nucleus"/>
    <property type="evidence" value="ECO:0007669"/>
    <property type="project" value="EnsemblFungi"/>
</dbReference>
<dbReference type="KEGG" id="ppa:PAS_chr3_0413"/>
<keyword evidence="5" id="KW-1185">Reference proteome</keyword>
<evidence type="ECO:0000313" key="5">
    <source>
        <dbReference type="Proteomes" id="UP000000314"/>
    </source>
</evidence>
<dbReference type="OMA" id="QSNWGGP"/>
<reference evidence="4 5" key="1">
    <citation type="journal article" date="2009" name="Nat. Biotechnol.">
        <title>Genome sequence of the recombinant protein production host Pichia pastoris.</title>
        <authorList>
            <person name="De Schutter K."/>
            <person name="Lin Y.C."/>
            <person name="Tiels P."/>
            <person name="Van Hecke A."/>
            <person name="Glinka S."/>
            <person name="Weber-Lehmann J."/>
            <person name="Rouze P."/>
            <person name="Van de Peer Y."/>
            <person name="Callewaert N."/>
        </authorList>
    </citation>
    <scope>NUCLEOTIDE SEQUENCE [LARGE SCALE GENOMIC DNA]</scope>
    <source>
        <strain evidence="5">GS115 / ATCC 20864</strain>
    </source>
</reference>
<keyword evidence="2" id="KW-0698">rRNA processing</keyword>
<dbReference type="Proteomes" id="UP000000314">
    <property type="component" value="Chromosome 3"/>
</dbReference>
<dbReference type="OrthoDB" id="263560at2759"/>
<feature type="compositionally biased region" description="Acidic residues" evidence="3">
    <location>
        <begin position="160"/>
        <end position="170"/>
    </location>
</feature>
<dbReference type="GO" id="GO:0043022">
    <property type="term" value="F:ribosome binding"/>
    <property type="evidence" value="ECO:0007669"/>
    <property type="project" value="EnsemblFungi"/>
</dbReference>
<dbReference type="STRING" id="644223.C4R4H6"/>
<dbReference type="FunCoup" id="C4R4H6">
    <property type="interactions" value="180"/>
</dbReference>
<dbReference type="Pfam" id="PF10273">
    <property type="entry name" value="WGG"/>
    <property type="match status" value="1"/>
</dbReference>
<dbReference type="HOGENOM" id="CLU_074896_0_1_1"/>
<dbReference type="InterPro" id="IPR019398">
    <property type="entry name" value="Pre-rRNA_process_TSR2"/>
</dbReference>
<gene>
    <name evidence="4" type="ordered locus">PAS_chr3_0413</name>
</gene>
<dbReference type="AlphaFoldDB" id="C4R4H6"/>
<dbReference type="EMBL" id="FN392321">
    <property type="protein sequence ID" value="CAY70462.1"/>
    <property type="molecule type" value="Genomic_DNA"/>
</dbReference>
<dbReference type="GO" id="GO:0000463">
    <property type="term" value="P:maturation of LSU-rRNA from tricistronic rRNA transcript (SSU-rRNA, 5.8S rRNA, LSU-rRNA)"/>
    <property type="evidence" value="ECO:0007669"/>
    <property type="project" value="EnsemblFungi"/>
</dbReference>
<dbReference type="GO" id="GO:0000462">
    <property type="term" value="P:maturation of SSU-rRNA from tricistronic rRNA transcript (SSU-rRNA, 5.8S rRNA, LSU-rRNA)"/>
    <property type="evidence" value="ECO:0007669"/>
    <property type="project" value="EnsemblFungi"/>
</dbReference>
<proteinExistence type="inferred from homology"/>
<dbReference type="SMR" id="C4R4H6"/>
<dbReference type="eggNOG" id="KOG4032">
    <property type="taxonomic scope" value="Eukaryota"/>
</dbReference>
<evidence type="ECO:0000313" key="4">
    <source>
        <dbReference type="EMBL" id="CAY70462.1"/>
    </source>
</evidence>
<evidence type="ECO:0000256" key="3">
    <source>
        <dbReference type="SAM" id="MobiDB-lite"/>
    </source>
</evidence>
<dbReference type="GeneID" id="8199545"/>
<sequence>MSLQIDETDFVEASEGADSLKFLNEKSHALFELGVSMLVHKWDALSVAVVNQWGGPNSKDKRDWISAVVVDLFLQNSVVDVAMIEETLLYAMQDEFDVMVEDDSALPLAAQVLDCYRNVAIGEVDKIKESYAKWQAKQSSNSDVKYQVTVGEDPSNPDVSENEVDDYDSDIDAHAPGTQQDEDSEMTEATESVPQAIVDDDGFTIVQRKR</sequence>
<evidence type="ECO:0000256" key="2">
    <source>
        <dbReference type="ARBA" id="ARBA00022552"/>
    </source>
</evidence>
<comment type="similarity">
    <text evidence="1">Belongs to the TSR2 family.</text>
</comment>
<dbReference type="RefSeq" id="XP_002492641.1">
    <property type="nucleotide sequence ID" value="XM_002492596.1"/>
</dbReference>
<organism evidence="4 5">
    <name type="scientific">Komagataella phaffii (strain GS115 / ATCC 20864)</name>
    <name type="common">Yeast</name>
    <name type="synonym">Pichia pastoris</name>
    <dbReference type="NCBI Taxonomy" id="644223"/>
    <lineage>
        <taxon>Eukaryota</taxon>
        <taxon>Fungi</taxon>
        <taxon>Dikarya</taxon>
        <taxon>Ascomycota</taxon>
        <taxon>Saccharomycotina</taxon>
        <taxon>Pichiomycetes</taxon>
        <taxon>Pichiales</taxon>
        <taxon>Pichiaceae</taxon>
        <taxon>Komagataella</taxon>
    </lineage>
</organism>